<dbReference type="GO" id="GO:0003724">
    <property type="term" value="F:RNA helicase activity"/>
    <property type="evidence" value="ECO:0007669"/>
    <property type="project" value="UniProtKB-EC"/>
</dbReference>
<keyword evidence="3" id="KW-0507">mRNA processing</keyword>
<dbReference type="PROSITE" id="PS00039">
    <property type="entry name" value="DEAD_ATP_HELICASE"/>
    <property type="match status" value="1"/>
</dbReference>
<feature type="domain" description="DEAD-box RNA helicase Q" evidence="19">
    <location>
        <begin position="186"/>
        <end position="214"/>
    </location>
</feature>
<proteinExistence type="inferred from homology"/>
<dbReference type="EMBL" id="JBANQN010000011">
    <property type="protein sequence ID" value="KAK6775299.1"/>
    <property type="molecule type" value="Genomic_DNA"/>
</dbReference>
<keyword evidence="10" id="KW-0539">Nucleus</keyword>
<comment type="similarity">
    <text evidence="11">Belongs to the DEAD box helicase family. DDX23/PRP28 subfamily.</text>
</comment>
<evidence type="ECO:0000256" key="2">
    <source>
        <dbReference type="ARBA" id="ARBA00012552"/>
    </source>
</evidence>
<evidence type="ECO:0000256" key="13">
    <source>
        <dbReference type="ARBA" id="ARBA00068856"/>
    </source>
</evidence>
<dbReference type="GO" id="GO:0003723">
    <property type="term" value="F:RNA binding"/>
    <property type="evidence" value="ECO:0007669"/>
    <property type="project" value="UniProtKB-KW"/>
</dbReference>
<keyword evidence="7 15" id="KW-0067">ATP-binding</keyword>
<evidence type="ECO:0000256" key="11">
    <source>
        <dbReference type="ARBA" id="ARBA00037954"/>
    </source>
</evidence>
<dbReference type="InterPro" id="IPR001650">
    <property type="entry name" value="Helicase_C-like"/>
</dbReference>
<evidence type="ECO:0000256" key="14">
    <source>
        <dbReference type="PROSITE-ProRule" id="PRU00552"/>
    </source>
</evidence>
<feature type="short sequence motif" description="Q motif" evidence="14">
    <location>
        <begin position="186"/>
        <end position="214"/>
    </location>
</feature>
<comment type="caution">
    <text evidence="20">The sequence shown here is derived from an EMBL/GenBank/DDBJ whole genome shotgun (WGS) entry which is preliminary data.</text>
</comment>
<dbReference type="GO" id="GO:0000398">
    <property type="term" value="P:mRNA splicing, via spliceosome"/>
    <property type="evidence" value="ECO:0007669"/>
    <property type="project" value="UniProtKB-ARBA"/>
</dbReference>
<keyword evidence="8" id="KW-0694">RNA-binding</keyword>
<dbReference type="SMART" id="SM00490">
    <property type="entry name" value="HELICc"/>
    <property type="match status" value="1"/>
</dbReference>
<evidence type="ECO:0000256" key="6">
    <source>
        <dbReference type="ARBA" id="ARBA00022806"/>
    </source>
</evidence>
<dbReference type="InterPro" id="IPR011545">
    <property type="entry name" value="DEAD/DEAH_box_helicase_dom"/>
</dbReference>
<dbReference type="Proteomes" id="UP001371456">
    <property type="component" value="Unassembled WGS sequence"/>
</dbReference>
<evidence type="ECO:0000256" key="9">
    <source>
        <dbReference type="ARBA" id="ARBA00023187"/>
    </source>
</evidence>
<organism evidence="20 21">
    <name type="scientific">Solanum bulbocastanum</name>
    <name type="common">Wild potato</name>
    <dbReference type="NCBI Taxonomy" id="147425"/>
    <lineage>
        <taxon>Eukaryota</taxon>
        <taxon>Viridiplantae</taxon>
        <taxon>Streptophyta</taxon>
        <taxon>Embryophyta</taxon>
        <taxon>Tracheophyta</taxon>
        <taxon>Spermatophyta</taxon>
        <taxon>Magnoliopsida</taxon>
        <taxon>eudicotyledons</taxon>
        <taxon>Gunneridae</taxon>
        <taxon>Pentapetalae</taxon>
        <taxon>asterids</taxon>
        <taxon>lamiids</taxon>
        <taxon>Solanales</taxon>
        <taxon>Solanaceae</taxon>
        <taxon>Solanoideae</taxon>
        <taxon>Solaneae</taxon>
        <taxon>Solanum</taxon>
    </lineage>
</organism>
<dbReference type="PROSITE" id="PS51195">
    <property type="entry name" value="Q_MOTIF"/>
    <property type="match status" value="1"/>
</dbReference>
<dbReference type="Pfam" id="PF25430">
    <property type="entry name" value="DDX23"/>
    <property type="match status" value="1"/>
</dbReference>
<evidence type="ECO:0000313" key="20">
    <source>
        <dbReference type="EMBL" id="KAK6775299.1"/>
    </source>
</evidence>
<dbReference type="AlphaFoldDB" id="A0AAN8Y105"/>
<evidence type="ECO:0000256" key="15">
    <source>
        <dbReference type="RuleBase" id="RU000492"/>
    </source>
</evidence>
<evidence type="ECO:0000256" key="1">
    <source>
        <dbReference type="ARBA" id="ARBA00004123"/>
    </source>
</evidence>
<dbReference type="InterPro" id="IPR057479">
    <property type="entry name" value="PRP28/DDX23-like_helical"/>
</dbReference>
<evidence type="ECO:0000313" key="21">
    <source>
        <dbReference type="Proteomes" id="UP001371456"/>
    </source>
</evidence>
<feature type="region of interest" description="Disordered" evidence="16">
    <location>
        <begin position="575"/>
        <end position="599"/>
    </location>
</feature>
<gene>
    <name evidence="20" type="ORF">RDI58_026300</name>
</gene>
<dbReference type="InterPro" id="IPR000629">
    <property type="entry name" value="RNA-helicase_DEAD-box_CS"/>
</dbReference>
<dbReference type="InterPro" id="IPR014001">
    <property type="entry name" value="Helicase_ATP-bd"/>
</dbReference>
<evidence type="ECO:0000256" key="8">
    <source>
        <dbReference type="ARBA" id="ARBA00022884"/>
    </source>
</evidence>
<dbReference type="PROSITE" id="PS51192">
    <property type="entry name" value="HELICASE_ATP_BIND_1"/>
    <property type="match status" value="1"/>
</dbReference>
<dbReference type="GO" id="GO:0005524">
    <property type="term" value="F:ATP binding"/>
    <property type="evidence" value="ECO:0007669"/>
    <property type="project" value="UniProtKB-KW"/>
</dbReference>
<protein>
    <recommendedName>
        <fullName evidence="13">DEAD-box ATP-dependent RNA helicase 21</fullName>
        <ecNumber evidence="2">3.6.4.13</ecNumber>
    </recommendedName>
</protein>
<reference evidence="20 21" key="1">
    <citation type="submission" date="2024-02" db="EMBL/GenBank/DDBJ databases">
        <title>de novo genome assembly of Solanum bulbocastanum strain 11H21.</title>
        <authorList>
            <person name="Hosaka A.J."/>
        </authorList>
    </citation>
    <scope>NUCLEOTIDE SEQUENCE [LARGE SCALE GENOMIC DNA]</scope>
    <source>
        <tissue evidence="20">Young leaves</tissue>
    </source>
</reference>
<evidence type="ECO:0000259" key="17">
    <source>
        <dbReference type="PROSITE" id="PS51192"/>
    </source>
</evidence>
<dbReference type="CDD" id="cd18787">
    <property type="entry name" value="SF2_C_DEAD"/>
    <property type="match status" value="1"/>
</dbReference>
<feature type="compositionally biased region" description="Basic and acidic residues" evidence="16">
    <location>
        <begin position="576"/>
        <end position="599"/>
    </location>
</feature>
<evidence type="ECO:0000256" key="12">
    <source>
        <dbReference type="ARBA" id="ARBA00047984"/>
    </source>
</evidence>
<name>A0AAN8Y105_SOLBU</name>
<keyword evidence="21" id="KW-1185">Reference proteome</keyword>
<dbReference type="PROSITE" id="PS51194">
    <property type="entry name" value="HELICASE_CTER"/>
    <property type="match status" value="1"/>
</dbReference>
<dbReference type="FunFam" id="3.40.50.300:FF:000520">
    <property type="entry name" value="probable ATP-dependent RNA helicase DDX23"/>
    <property type="match status" value="1"/>
</dbReference>
<dbReference type="SMART" id="SM00487">
    <property type="entry name" value="DEXDc"/>
    <property type="match status" value="1"/>
</dbReference>
<evidence type="ECO:0000259" key="19">
    <source>
        <dbReference type="PROSITE" id="PS51195"/>
    </source>
</evidence>
<dbReference type="SUPFAM" id="SSF52540">
    <property type="entry name" value="P-loop containing nucleoside triphosphate hydrolases"/>
    <property type="match status" value="1"/>
</dbReference>
<sequence length="599" mass="68379">MEDPLKKPVYSTRAQREQLALHRAIADQKQSCQHRAIANQKQSCRHRAIADQKQSCGERRKRENEDKRGRLEAIKEQYLGSEKPKKKKLVTKRSRLSFHWENTEDTSRDVNSLYQNPHEASLLFGRGFRAGIDRGVQRKIERDLREKIDLHWSEKNLVDMKERDWRIFKEDHNMSYNGSRILPPMRNWAESKLNTELLKAIERVGYDKPSPIQMAAIPLGLQQRDVIGVAETGSGKTAAFVLPMLTYITKLPPLSEENGPYAVVMAPTRELAQQIQDETVKFAHYLGIKVVSVVGGQSIEEQGFRIRQGCEVVIATPGRLLDCLERRYCVLNQCNYVVLDEADRMIDMGFEPQVAGVLDAMPSSNMKPENQDEELDEKKIYRTTYMFSATMPPAVERLARKYLRNPVVVTIGTAGKTTDRITQHVVMVKESDKMYKLQRLLDELGDKIAIVFNNTKKQADTVAKNLDKAGYRVTILHGGKSQEQRDISLEGFRTRRYNVLVATDVAGRGIDIPDVAHVINYDMPYNVEAYTHRIGRTGRAGKKGVATTFLTLQDTEVFYDLKQMLIQSNSSVPPELARHEASKFKPGRIPDRPPCRIYH</sequence>
<dbReference type="FunFam" id="3.40.50.300:FF:000322">
    <property type="entry name" value="probable ATP-dependent RNA helicase DDX23"/>
    <property type="match status" value="1"/>
</dbReference>
<keyword evidence="6 15" id="KW-0347">Helicase</keyword>
<dbReference type="CDD" id="cd17945">
    <property type="entry name" value="DEADc_DDX23"/>
    <property type="match status" value="1"/>
</dbReference>
<dbReference type="Pfam" id="PF00271">
    <property type="entry name" value="Helicase_C"/>
    <property type="match status" value="1"/>
</dbReference>
<dbReference type="EC" id="3.6.4.13" evidence="2"/>
<keyword evidence="5 15" id="KW-0378">Hydrolase</keyword>
<evidence type="ECO:0000256" key="4">
    <source>
        <dbReference type="ARBA" id="ARBA00022741"/>
    </source>
</evidence>
<dbReference type="GO" id="GO:0016787">
    <property type="term" value="F:hydrolase activity"/>
    <property type="evidence" value="ECO:0007669"/>
    <property type="project" value="UniProtKB-KW"/>
</dbReference>
<dbReference type="PANTHER" id="PTHR47958">
    <property type="entry name" value="ATP-DEPENDENT RNA HELICASE DBP3"/>
    <property type="match status" value="1"/>
</dbReference>
<dbReference type="InterPro" id="IPR014014">
    <property type="entry name" value="RNA_helicase_DEAD_Q_motif"/>
</dbReference>
<evidence type="ECO:0000256" key="16">
    <source>
        <dbReference type="SAM" id="MobiDB-lite"/>
    </source>
</evidence>
<comment type="subcellular location">
    <subcellularLocation>
        <location evidence="1">Nucleus</location>
    </subcellularLocation>
</comment>
<evidence type="ECO:0000256" key="5">
    <source>
        <dbReference type="ARBA" id="ARBA00022801"/>
    </source>
</evidence>
<accession>A0AAN8Y105</accession>
<evidence type="ECO:0000256" key="10">
    <source>
        <dbReference type="ARBA" id="ARBA00023242"/>
    </source>
</evidence>
<feature type="domain" description="Helicase C-terminal" evidence="18">
    <location>
        <begin position="436"/>
        <end position="580"/>
    </location>
</feature>
<dbReference type="Pfam" id="PF00270">
    <property type="entry name" value="DEAD"/>
    <property type="match status" value="1"/>
</dbReference>
<keyword evidence="9" id="KW-0508">mRNA splicing</keyword>
<keyword evidence="4 15" id="KW-0547">Nucleotide-binding</keyword>
<dbReference type="InterPro" id="IPR027417">
    <property type="entry name" value="P-loop_NTPase"/>
</dbReference>
<dbReference type="Gene3D" id="3.40.50.300">
    <property type="entry name" value="P-loop containing nucleotide triphosphate hydrolases"/>
    <property type="match status" value="2"/>
</dbReference>
<evidence type="ECO:0000256" key="3">
    <source>
        <dbReference type="ARBA" id="ARBA00022664"/>
    </source>
</evidence>
<comment type="catalytic activity">
    <reaction evidence="12">
        <text>ATP + H2O = ADP + phosphate + H(+)</text>
        <dbReference type="Rhea" id="RHEA:13065"/>
        <dbReference type="ChEBI" id="CHEBI:15377"/>
        <dbReference type="ChEBI" id="CHEBI:15378"/>
        <dbReference type="ChEBI" id="CHEBI:30616"/>
        <dbReference type="ChEBI" id="CHEBI:43474"/>
        <dbReference type="ChEBI" id="CHEBI:456216"/>
        <dbReference type="EC" id="3.6.4.13"/>
    </reaction>
</comment>
<dbReference type="GO" id="GO:0005634">
    <property type="term" value="C:nucleus"/>
    <property type="evidence" value="ECO:0007669"/>
    <property type="project" value="UniProtKB-SubCell"/>
</dbReference>
<evidence type="ECO:0000259" key="18">
    <source>
        <dbReference type="PROSITE" id="PS51194"/>
    </source>
</evidence>
<feature type="domain" description="Helicase ATP-binding" evidence="17">
    <location>
        <begin position="217"/>
        <end position="409"/>
    </location>
</feature>
<evidence type="ECO:0000256" key="7">
    <source>
        <dbReference type="ARBA" id="ARBA00022840"/>
    </source>
</evidence>